<sequence length="132" mass="12742">MDQRNIDNHGGGLGERQLQGAAAENEDAFAGSGDPSGKDDVQFSNEHPLASPGELAGTADAAIAREMAALGPADGSLADAAGVGTGDDPDNTIGDAIGAGAGMDIGSGAPEPEGELGGGDSGRTDSLPLTGQ</sequence>
<organism evidence="2 3">
    <name type="scientific">Sphingomonas arvum</name>
    <dbReference type="NCBI Taxonomy" id="2992113"/>
    <lineage>
        <taxon>Bacteria</taxon>
        <taxon>Pseudomonadati</taxon>
        <taxon>Pseudomonadota</taxon>
        <taxon>Alphaproteobacteria</taxon>
        <taxon>Sphingomonadales</taxon>
        <taxon>Sphingomonadaceae</taxon>
        <taxon>Sphingomonas</taxon>
    </lineage>
</organism>
<reference evidence="2 3" key="1">
    <citation type="submission" date="2022-10" db="EMBL/GenBank/DDBJ databases">
        <title>Sphingomonas sp.</title>
        <authorList>
            <person name="Jin C."/>
        </authorList>
    </citation>
    <scope>NUCLEOTIDE SEQUENCE [LARGE SCALE GENOMIC DNA]</scope>
    <source>
        <strain evidence="2 3">BN140010</strain>
    </source>
</reference>
<evidence type="ECO:0000313" key="3">
    <source>
        <dbReference type="Proteomes" id="UP001526246"/>
    </source>
</evidence>
<dbReference type="Proteomes" id="UP001526246">
    <property type="component" value="Unassembled WGS sequence"/>
</dbReference>
<feature type="region of interest" description="Disordered" evidence="1">
    <location>
        <begin position="74"/>
        <end position="132"/>
    </location>
</feature>
<protein>
    <recommendedName>
        <fullName evidence="4">Chemotaxis protein</fullName>
    </recommendedName>
</protein>
<comment type="caution">
    <text evidence="2">The sequence shown here is derived from an EMBL/GenBank/DDBJ whole genome shotgun (WGS) entry which is preliminary data.</text>
</comment>
<feature type="region of interest" description="Disordered" evidence="1">
    <location>
        <begin position="1"/>
        <end position="58"/>
    </location>
</feature>
<keyword evidence="3" id="KW-1185">Reference proteome</keyword>
<accession>A0ABT3JHP2</accession>
<name>A0ABT3JHP2_9SPHN</name>
<evidence type="ECO:0000313" key="2">
    <source>
        <dbReference type="EMBL" id="MCW3798296.1"/>
    </source>
</evidence>
<gene>
    <name evidence="2" type="ORF">OMW55_10830</name>
</gene>
<dbReference type="EMBL" id="JAPDOB010000002">
    <property type="protein sequence ID" value="MCW3798296.1"/>
    <property type="molecule type" value="Genomic_DNA"/>
</dbReference>
<evidence type="ECO:0008006" key="4">
    <source>
        <dbReference type="Google" id="ProtNLM"/>
    </source>
</evidence>
<proteinExistence type="predicted"/>
<dbReference type="RefSeq" id="WP_264883083.1">
    <property type="nucleotide sequence ID" value="NZ_JAPDOB010000002.1"/>
</dbReference>
<evidence type="ECO:0000256" key="1">
    <source>
        <dbReference type="SAM" id="MobiDB-lite"/>
    </source>
</evidence>